<feature type="transmembrane region" description="Helical" evidence="8">
    <location>
        <begin position="392"/>
        <end position="413"/>
    </location>
</feature>
<evidence type="ECO:0000256" key="5">
    <source>
        <dbReference type="ARBA" id="ARBA00022989"/>
    </source>
</evidence>
<keyword evidence="7 8" id="KW-0472">Membrane</keyword>
<dbReference type="Gene3D" id="3.30.70.2170">
    <property type="match status" value="1"/>
</dbReference>
<feature type="transmembrane region" description="Helical" evidence="8">
    <location>
        <begin position="354"/>
        <end position="380"/>
    </location>
</feature>
<name>A0A9D1DRT2_9FIRM</name>
<keyword evidence="5 8" id="KW-1133">Transmembrane helix</keyword>
<dbReference type="GO" id="GO:0033179">
    <property type="term" value="C:proton-transporting V-type ATPase, V0 domain"/>
    <property type="evidence" value="ECO:0007669"/>
    <property type="project" value="InterPro"/>
</dbReference>
<evidence type="ECO:0000313" key="9">
    <source>
        <dbReference type="EMBL" id="HIR57822.1"/>
    </source>
</evidence>
<keyword evidence="6" id="KW-0406">Ion transport</keyword>
<evidence type="ECO:0000256" key="7">
    <source>
        <dbReference type="ARBA" id="ARBA00023136"/>
    </source>
</evidence>
<feature type="transmembrane region" description="Helical" evidence="8">
    <location>
        <begin position="568"/>
        <end position="589"/>
    </location>
</feature>
<feature type="transmembrane region" description="Helical" evidence="8">
    <location>
        <begin position="442"/>
        <end position="464"/>
    </location>
</feature>
<proteinExistence type="inferred from homology"/>
<evidence type="ECO:0000256" key="3">
    <source>
        <dbReference type="ARBA" id="ARBA00022448"/>
    </source>
</evidence>
<sequence length="649" mass="73816">MAVSKIKVVSIIGRMKDLGQVTAVCGKSGIFHPDNALSFYSDTSQFTPLTEENPYADPLQQLTDAVSSVRKKLTLLPEKKVASAAQMEDKQLFAYTKRVSGAFAQLQADRQKAQQQIQKYTQDLSQFEHFTGLDLDLDEIRACEYIKVRFGRLPKESYDKMNLYTENPYVIFFPSSNDEHYYWGVYFAPIEVVSEVDRIFSGLYFERIWLTTFTGSPESACDDIRRQREKAIEEIKSIDSRIAELWEKERAQCQYAYTVLTEKSVCFGIRRYAARYHGNFILTGWIPAECEKSFSTSLDAIDSVEYSFADAKDELAHSPPIRLKNRFLFRPFEFFVDMYGLPAYDEVDPTPFVAFTYILLFGIMFGDLGQGLVVSLVGWIMWKWRKMPLGKILVPCGISSAIFGTIFGSVFGLEHVLDPFYQTVFHLEEKPIEVMDADTTNLIIYAAIGIGLVLVVLAILINIYSSLRRRHYENALFGPNGVAGLVFYCSIVVGFGGQIVFGWQIVNTAYVLCLIVLPLAVIFFREILGALVEGRREDLPKKWGDFLMQNFFEVFEFLLSYATNTMSFLRVGAFVLVHAGMMLVVFTLAEMLPGIGYLIVAVIGNIFIMCLEGLLVGIQVLRLEFYEMFSRFFDGTGRAFHPVTVRREE</sequence>
<dbReference type="PANTHER" id="PTHR11629">
    <property type="entry name" value="VACUOLAR PROTON ATPASES"/>
    <property type="match status" value="1"/>
</dbReference>
<dbReference type="Pfam" id="PF01496">
    <property type="entry name" value="V_ATPase_I"/>
    <property type="match status" value="2"/>
</dbReference>
<keyword evidence="3" id="KW-0813">Transport</keyword>
<evidence type="ECO:0000256" key="6">
    <source>
        <dbReference type="ARBA" id="ARBA00023065"/>
    </source>
</evidence>
<feature type="transmembrane region" description="Helical" evidence="8">
    <location>
        <begin position="509"/>
        <end position="532"/>
    </location>
</feature>
<organism evidence="9 10">
    <name type="scientific">Candidatus Gallacutalibacter pullicola</name>
    <dbReference type="NCBI Taxonomy" id="2840830"/>
    <lineage>
        <taxon>Bacteria</taxon>
        <taxon>Bacillati</taxon>
        <taxon>Bacillota</taxon>
        <taxon>Clostridia</taxon>
        <taxon>Eubacteriales</taxon>
        <taxon>Candidatus Gallacutalibacter</taxon>
    </lineage>
</organism>
<keyword evidence="4 8" id="KW-0812">Transmembrane</keyword>
<dbReference type="InterPro" id="IPR002490">
    <property type="entry name" value="V-ATPase_116kDa_su"/>
</dbReference>
<dbReference type="GO" id="GO:0016471">
    <property type="term" value="C:vacuolar proton-transporting V-type ATPase complex"/>
    <property type="evidence" value="ECO:0007669"/>
    <property type="project" value="TreeGrafter"/>
</dbReference>
<dbReference type="GO" id="GO:0046961">
    <property type="term" value="F:proton-transporting ATPase activity, rotational mechanism"/>
    <property type="evidence" value="ECO:0007669"/>
    <property type="project" value="InterPro"/>
</dbReference>
<dbReference type="AlphaFoldDB" id="A0A9D1DRT2"/>
<dbReference type="PANTHER" id="PTHR11629:SF63">
    <property type="entry name" value="V-TYPE PROTON ATPASE SUBUNIT A"/>
    <property type="match status" value="1"/>
</dbReference>
<gene>
    <name evidence="9" type="ORF">IAA54_09130</name>
</gene>
<evidence type="ECO:0000256" key="1">
    <source>
        <dbReference type="ARBA" id="ARBA00004141"/>
    </source>
</evidence>
<feature type="transmembrane region" description="Helical" evidence="8">
    <location>
        <begin position="595"/>
        <end position="621"/>
    </location>
</feature>
<dbReference type="Gene3D" id="3.30.70.2750">
    <property type="match status" value="1"/>
</dbReference>
<accession>A0A9D1DRT2</accession>
<evidence type="ECO:0000256" key="8">
    <source>
        <dbReference type="SAM" id="Phobius"/>
    </source>
</evidence>
<evidence type="ECO:0000313" key="10">
    <source>
        <dbReference type="Proteomes" id="UP000886785"/>
    </source>
</evidence>
<dbReference type="Proteomes" id="UP000886785">
    <property type="component" value="Unassembled WGS sequence"/>
</dbReference>
<feature type="transmembrane region" description="Helical" evidence="8">
    <location>
        <begin position="485"/>
        <end position="503"/>
    </location>
</feature>
<protein>
    <submittedName>
        <fullName evidence="9">ATPase</fullName>
    </submittedName>
</protein>
<dbReference type="Gene3D" id="1.20.1460.20">
    <property type="match status" value="1"/>
</dbReference>
<evidence type="ECO:0000256" key="2">
    <source>
        <dbReference type="ARBA" id="ARBA00009904"/>
    </source>
</evidence>
<comment type="subcellular location">
    <subcellularLocation>
        <location evidence="1">Membrane</location>
        <topology evidence="1">Multi-pass membrane protein</topology>
    </subcellularLocation>
</comment>
<comment type="similarity">
    <text evidence="2">Belongs to the V-ATPase 116 kDa subunit family.</text>
</comment>
<comment type="caution">
    <text evidence="9">The sequence shown here is derived from an EMBL/GenBank/DDBJ whole genome shotgun (WGS) entry which is preliminary data.</text>
</comment>
<evidence type="ECO:0000256" key="4">
    <source>
        <dbReference type="ARBA" id="ARBA00022692"/>
    </source>
</evidence>
<reference evidence="9" key="2">
    <citation type="journal article" date="2021" name="PeerJ">
        <title>Extensive microbial diversity within the chicken gut microbiome revealed by metagenomics and culture.</title>
        <authorList>
            <person name="Gilroy R."/>
            <person name="Ravi A."/>
            <person name="Getino M."/>
            <person name="Pursley I."/>
            <person name="Horton D.L."/>
            <person name="Alikhan N.F."/>
            <person name="Baker D."/>
            <person name="Gharbi K."/>
            <person name="Hall N."/>
            <person name="Watson M."/>
            <person name="Adriaenssens E.M."/>
            <person name="Foster-Nyarko E."/>
            <person name="Jarju S."/>
            <person name="Secka A."/>
            <person name="Antonio M."/>
            <person name="Oren A."/>
            <person name="Chaudhuri R.R."/>
            <person name="La Ragione R."/>
            <person name="Hildebrand F."/>
            <person name="Pallen M.J."/>
        </authorList>
    </citation>
    <scope>NUCLEOTIDE SEQUENCE</scope>
    <source>
        <strain evidence="9">ChiSjej1B19-7085</strain>
    </source>
</reference>
<dbReference type="EMBL" id="DVHF01000107">
    <property type="protein sequence ID" value="HIR57822.1"/>
    <property type="molecule type" value="Genomic_DNA"/>
</dbReference>
<reference evidence="9" key="1">
    <citation type="submission" date="2020-10" db="EMBL/GenBank/DDBJ databases">
        <authorList>
            <person name="Gilroy R."/>
        </authorList>
    </citation>
    <scope>NUCLEOTIDE SEQUENCE</scope>
    <source>
        <strain evidence="9">ChiSjej1B19-7085</strain>
    </source>
</reference>
<dbReference type="GO" id="GO:0051117">
    <property type="term" value="F:ATPase binding"/>
    <property type="evidence" value="ECO:0007669"/>
    <property type="project" value="TreeGrafter"/>
</dbReference>
<dbReference type="GO" id="GO:0007035">
    <property type="term" value="P:vacuolar acidification"/>
    <property type="evidence" value="ECO:0007669"/>
    <property type="project" value="TreeGrafter"/>
</dbReference>